<dbReference type="SFLD" id="SFLDG00363">
    <property type="entry name" value="AMPS_(cytGST):_Alpha-__Mu-__Pi"/>
    <property type="match status" value="1"/>
</dbReference>
<evidence type="ECO:0000256" key="3">
    <source>
        <dbReference type="ARBA" id="ARBA00047960"/>
    </source>
</evidence>
<dbReference type="STRING" id="7739.C3XYS7"/>
<dbReference type="InterPro" id="IPR004045">
    <property type="entry name" value="Glutathione_S-Trfase_N"/>
</dbReference>
<evidence type="ECO:0000259" key="4">
    <source>
        <dbReference type="PROSITE" id="PS50404"/>
    </source>
</evidence>
<dbReference type="InParanoid" id="C3XYS7"/>
<dbReference type="EC" id="2.5.1.18" evidence="1"/>
<evidence type="ECO:0000256" key="1">
    <source>
        <dbReference type="ARBA" id="ARBA00012452"/>
    </source>
</evidence>
<dbReference type="AlphaFoldDB" id="C3XYS7"/>
<dbReference type="PROSITE" id="PS50405">
    <property type="entry name" value="GST_CTER"/>
    <property type="match status" value="1"/>
</dbReference>
<evidence type="ECO:0000313" key="6">
    <source>
        <dbReference type="EMBL" id="EEN66962.1"/>
    </source>
</evidence>
<dbReference type="InterPro" id="IPR040079">
    <property type="entry name" value="Glutathione_S-Trfase"/>
</dbReference>
<dbReference type="Pfam" id="PF14497">
    <property type="entry name" value="GST_C_3"/>
    <property type="match status" value="1"/>
</dbReference>
<dbReference type="CDD" id="cd03039">
    <property type="entry name" value="GST_N_Sigma_like"/>
    <property type="match status" value="1"/>
</dbReference>
<gene>
    <name evidence="6" type="ORF">BRAFLDRAFT_247843</name>
</gene>
<protein>
    <recommendedName>
        <fullName evidence="1">glutathione transferase</fullName>
        <ecNumber evidence="1">2.5.1.18</ecNumber>
    </recommendedName>
</protein>
<sequence length="207" mass="23358">MTRIFVPFRLVYFNIRGRAELTRLLFAAADLQYEDQRFEFSSDQWKELKPKTPMGQLPLLYVDDVPLCQSTTIARYVARTTGLAGKTPLDEAKADMIVDGLDDLAKKLLAVFNEKDEEKKVSLFKELAGGFLPQFLGNYEKLASAEGFFVGGSLTWADLAFFNMIGWVTPMNPAVLDGFSNLAKVMDNVQSQQGVARWLKERPQTKM</sequence>
<name>C3XYS7_BRAFL</name>
<dbReference type="PANTHER" id="PTHR11571">
    <property type="entry name" value="GLUTATHIONE S-TRANSFERASE"/>
    <property type="match status" value="1"/>
</dbReference>
<evidence type="ECO:0000259" key="5">
    <source>
        <dbReference type="PROSITE" id="PS50405"/>
    </source>
</evidence>
<feature type="domain" description="GST C-terminal" evidence="5">
    <location>
        <begin position="87"/>
        <end position="207"/>
    </location>
</feature>
<dbReference type="SFLD" id="SFLDG01205">
    <property type="entry name" value="AMPS.1"/>
    <property type="match status" value="1"/>
</dbReference>
<dbReference type="SFLD" id="SFLDS00019">
    <property type="entry name" value="Glutathione_Transferase_(cytos"/>
    <property type="match status" value="1"/>
</dbReference>
<dbReference type="PROSITE" id="PS50404">
    <property type="entry name" value="GST_NTER"/>
    <property type="match status" value="1"/>
</dbReference>
<proteinExistence type="predicted"/>
<accession>C3XYS7</accession>
<dbReference type="EMBL" id="GG666473">
    <property type="protein sequence ID" value="EEN66962.1"/>
    <property type="molecule type" value="Genomic_DNA"/>
</dbReference>
<dbReference type="InterPro" id="IPR004046">
    <property type="entry name" value="GST_C"/>
</dbReference>
<dbReference type="Gene3D" id="3.40.30.10">
    <property type="entry name" value="Glutaredoxin"/>
    <property type="match status" value="1"/>
</dbReference>
<dbReference type="GO" id="GO:0004364">
    <property type="term" value="F:glutathione transferase activity"/>
    <property type="evidence" value="ECO:0007669"/>
    <property type="project" value="UniProtKB-EC"/>
</dbReference>
<organism>
    <name type="scientific">Branchiostoma floridae</name>
    <name type="common">Florida lancelet</name>
    <name type="synonym">Amphioxus</name>
    <dbReference type="NCBI Taxonomy" id="7739"/>
    <lineage>
        <taxon>Eukaryota</taxon>
        <taxon>Metazoa</taxon>
        <taxon>Chordata</taxon>
        <taxon>Cephalochordata</taxon>
        <taxon>Leptocardii</taxon>
        <taxon>Amphioxiformes</taxon>
        <taxon>Branchiostomatidae</taxon>
        <taxon>Branchiostoma</taxon>
    </lineage>
</organism>
<dbReference type="PANTHER" id="PTHR11571:SF224">
    <property type="entry name" value="HEMATOPOIETIC PROSTAGLANDIN D SYNTHASE"/>
    <property type="match status" value="1"/>
</dbReference>
<dbReference type="InterPro" id="IPR010987">
    <property type="entry name" value="Glutathione-S-Trfase_C-like"/>
</dbReference>
<dbReference type="eggNOG" id="KOG1695">
    <property type="taxonomic scope" value="Eukaryota"/>
</dbReference>
<dbReference type="InterPro" id="IPR036282">
    <property type="entry name" value="Glutathione-S-Trfase_C_sf"/>
</dbReference>
<comment type="catalytic activity">
    <reaction evidence="3">
        <text>RX + glutathione = an S-substituted glutathione + a halide anion + H(+)</text>
        <dbReference type="Rhea" id="RHEA:16437"/>
        <dbReference type="ChEBI" id="CHEBI:15378"/>
        <dbReference type="ChEBI" id="CHEBI:16042"/>
        <dbReference type="ChEBI" id="CHEBI:17792"/>
        <dbReference type="ChEBI" id="CHEBI:57925"/>
        <dbReference type="ChEBI" id="CHEBI:90779"/>
        <dbReference type="EC" id="2.5.1.18"/>
    </reaction>
</comment>
<dbReference type="FunFam" id="1.20.1050.10:FF:000030">
    <property type="entry name" value="Glutathione S-transferase S1"/>
    <property type="match status" value="1"/>
</dbReference>
<keyword evidence="2" id="KW-0808">Transferase</keyword>
<dbReference type="Pfam" id="PF02798">
    <property type="entry name" value="GST_N"/>
    <property type="match status" value="1"/>
</dbReference>
<dbReference type="CDD" id="cd03192">
    <property type="entry name" value="GST_C_Sigma_like"/>
    <property type="match status" value="1"/>
</dbReference>
<dbReference type="SUPFAM" id="SSF47616">
    <property type="entry name" value="GST C-terminal domain-like"/>
    <property type="match status" value="1"/>
</dbReference>
<feature type="domain" description="GST N-terminal" evidence="4">
    <location>
        <begin position="6"/>
        <end position="85"/>
    </location>
</feature>
<dbReference type="InterPro" id="IPR036249">
    <property type="entry name" value="Thioredoxin-like_sf"/>
</dbReference>
<dbReference type="Gene3D" id="1.20.1050.10">
    <property type="match status" value="1"/>
</dbReference>
<reference evidence="6" key="1">
    <citation type="journal article" date="2008" name="Nature">
        <title>The amphioxus genome and the evolution of the chordate karyotype.</title>
        <authorList>
            <consortium name="US DOE Joint Genome Institute (JGI-PGF)"/>
            <person name="Putnam N.H."/>
            <person name="Butts T."/>
            <person name="Ferrier D.E.K."/>
            <person name="Furlong R.F."/>
            <person name="Hellsten U."/>
            <person name="Kawashima T."/>
            <person name="Robinson-Rechavi M."/>
            <person name="Shoguchi E."/>
            <person name="Terry A."/>
            <person name="Yu J.-K."/>
            <person name="Benito-Gutierrez E.L."/>
            <person name="Dubchak I."/>
            <person name="Garcia-Fernandez J."/>
            <person name="Gibson-Brown J.J."/>
            <person name="Grigoriev I.V."/>
            <person name="Horton A.C."/>
            <person name="de Jong P.J."/>
            <person name="Jurka J."/>
            <person name="Kapitonov V.V."/>
            <person name="Kohara Y."/>
            <person name="Kuroki Y."/>
            <person name="Lindquist E."/>
            <person name="Lucas S."/>
            <person name="Osoegawa K."/>
            <person name="Pennacchio L.A."/>
            <person name="Salamov A.A."/>
            <person name="Satou Y."/>
            <person name="Sauka-Spengler T."/>
            <person name="Schmutz J."/>
            <person name="Shin-I T."/>
            <person name="Toyoda A."/>
            <person name="Bronner-Fraser M."/>
            <person name="Fujiyama A."/>
            <person name="Holland L.Z."/>
            <person name="Holland P.W.H."/>
            <person name="Satoh N."/>
            <person name="Rokhsar D.S."/>
        </authorList>
    </citation>
    <scope>NUCLEOTIDE SEQUENCE [LARGE SCALE GENOMIC DNA]</scope>
    <source>
        <strain evidence="6">S238N-H82</strain>
        <tissue evidence="6">Testes</tissue>
    </source>
</reference>
<dbReference type="FunFam" id="3.40.30.10:FF:000035">
    <property type="entry name" value="hematopoietic prostaglandin D synthase"/>
    <property type="match status" value="1"/>
</dbReference>
<dbReference type="FunCoup" id="C3XYS7">
    <property type="interactions" value="35"/>
</dbReference>
<dbReference type="InterPro" id="IPR050213">
    <property type="entry name" value="GST_superfamily"/>
</dbReference>
<dbReference type="SUPFAM" id="SSF52833">
    <property type="entry name" value="Thioredoxin-like"/>
    <property type="match status" value="1"/>
</dbReference>
<evidence type="ECO:0000256" key="2">
    <source>
        <dbReference type="ARBA" id="ARBA00022679"/>
    </source>
</evidence>